<evidence type="ECO:0000256" key="1">
    <source>
        <dbReference type="SAM" id="MobiDB-lite"/>
    </source>
</evidence>
<keyword evidence="2" id="KW-0472">Membrane</keyword>
<comment type="caution">
    <text evidence="3">The sequence shown here is derived from an EMBL/GenBank/DDBJ whole genome shotgun (WGS) entry which is preliminary data.</text>
</comment>
<dbReference type="EMBL" id="PGTN01000005">
    <property type="protein sequence ID" value="PJF48844.1"/>
    <property type="molecule type" value="Genomic_DNA"/>
</dbReference>
<dbReference type="Gene3D" id="2.60.40.3680">
    <property type="match status" value="1"/>
</dbReference>
<evidence type="ECO:0000256" key="2">
    <source>
        <dbReference type="SAM" id="Phobius"/>
    </source>
</evidence>
<gene>
    <name evidence="3" type="ORF">CUN48_01440</name>
</gene>
<dbReference type="AlphaFoldDB" id="A0A2M8QGE6"/>
<feature type="compositionally biased region" description="Polar residues" evidence="1">
    <location>
        <begin position="603"/>
        <end position="622"/>
    </location>
</feature>
<feature type="region of interest" description="Disordered" evidence="1">
    <location>
        <begin position="598"/>
        <end position="622"/>
    </location>
</feature>
<accession>A0A2M8QGE6</accession>
<proteinExistence type="predicted"/>
<keyword evidence="2" id="KW-0812">Transmembrane</keyword>
<reference evidence="3 4" key="1">
    <citation type="submission" date="2017-11" db="EMBL/GenBank/DDBJ databases">
        <title>Evolution of Phototrophy in the Chloroflexi Phylum Driven by Horizontal Gene Transfer.</title>
        <authorList>
            <person name="Ward L.M."/>
            <person name="Hemp J."/>
            <person name="Shih P.M."/>
            <person name="Mcglynn S.E."/>
            <person name="Fischer W."/>
        </authorList>
    </citation>
    <scope>NUCLEOTIDE SEQUENCE [LARGE SCALE GENOMIC DNA]</scope>
    <source>
        <strain evidence="3">JP3_7</strain>
    </source>
</reference>
<protein>
    <submittedName>
        <fullName evidence="3">Uncharacterized protein</fullName>
    </submittedName>
</protein>
<sequence length="622" mass="65717">MLEPFDMERTLVRHCIVILAALTSLIAPAALIRADIAPPEQAPGSNIQPEGTTRVQMAAERVTIEVLRVKGTRNTGLPVANVVAMFTMRNTGNAPEKMTVRFPLSDPSGQGDGLGGHPEIEQVTVTVNGKRAPTRVITTPNPRGESEPPIRWAAFDVTFPADGEVAISVQYTLRSTGYPPYGRFKYILETGAGWYGPIGLASLVLKLPYEANAENVVLGQSTPGGTFVGDEVRWTFKDIEPDEQDNFYVTVLAPIVWERILEARRRTEAMPKSAAAWRELAQAYLSAIFGKYRPEIGENFIPLIEEAYRRAQENAPTSAQLHAEWAQVLLNLYPPLFNLDPAIAEKILAALKAAFERDPSNPLAQKVLSDMRDWLTQLAQSSGAEAETAKEQLEQLDRIARETGADRFAATPTIVPPPGLATATPTPPTTPEAAIVTVPGTPVAEPSPTAEAMTPAPTPFVSSSIVTSTTEAGAVITATTVSPATTTLTATGTADIVAVAPSTATEASATTIITTPGAIAPATGTVSEATAVAEATPPTPTAGATPAAQEAAATAPSAAQGTLPAIWLALLLTYIVGGAATYGIHSLMIRCDRERAAQHAEGQEQTVEQAPDSTTDQPSADL</sequence>
<dbReference type="Proteomes" id="UP000230790">
    <property type="component" value="Unassembled WGS sequence"/>
</dbReference>
<evidence type="ECO:0000313" key="3">
    <source>
        <dbReference type="EMBL" id="PJF48844.1"/>
    </source>
</evidence>
<keyword evidence="2" id="KW-1133">Transmembrane helix</keyword>
<organism evidence="3 4">
    <name type="scientific">Candidatus Thermofonsia Clade 3 bacterium</name>
    <dbReference type="NCBI Taxonomy" id="2364212"/>
    <lineage>
        <taxon>Bacteria</taxon>
        <taxon>Bacillati</taxon>
        <taxon>Chloroflexota</taxon>
        <taxon>Candidatus Thermofontia</taxon>
        <taxon>Candidatus Thermofonsia Clade 3</taxon>
    </lineage>
</organism>
<feature type="transmembrane region" description="Helical" evidence="2">
    <location>
        <begin position="565"/>
        <end position="585"/>
    </location>
</feature>
<evidence type="ECO:0000313" key="4">
    <source>
        <dbReference type="Proteomes" id="UP000230790"/>
    </source>
</evidence>
<name>A0A2M8QGE6_9CHLR</name>